<comment type="caution">
    <text evidence="2">The sequence shown here is derived from an EMBL/GenBank/DDBJ whole genome shotgun (WGS) entry which is preliminary data.</text>
</comment>
<dbReference type="OrthoDB" id="124855at2759"/>
<gene>
    <name evidence="2" type="ORF">Celaphus_00015143</name>
</gene>
<proteinExistence type="predicted"/>
<protein>
    <submittedName>
        <fullName evidence="2">Uncharacterized protein</fullName>
    </submittedName>
</protein>
<evidence type="ECO:0000313" key="3">
    <source>
        <dbReference type="Proteomes" id="UP000242450"/>
    </source>
</evidence>
<feature type="non-terminal residue" evidence="2">
    <location>
        <position position="1"/>
    </location>
</feature>
<dbReference type="EMBL" id="MKHE01000013">
    <property type="protein sequence ID" value="OWK09133.1"/>
    <property type="molecule type" value="Genomic_DNA"/>
</dbReference>
<dbReference type="AlphaFoldDB" id="A0A212CT19"/>
<evidence type="ECO:0000313" key="2">
    <source>
        <dbReference type="EMBL" id="OWK09133.1"/>
    </source>
</evidence>
<name>A0A212CT19_CEREH</name>
<organism evidence="2 3">
    <name type="scientific">Cervus elaphus hippelaphus</name>
    <name type="common">European red deer</name>
    <dbReference type="NCBI Taxonomy" id="46360"/>
    <lineage>
        <taxon>Eukaryota</taxon>
        <taxon>Metazoa</taxon>
        <taxon>Chordata</taxon>
        <taxon>Craniata</taxon>
        <taxon>Vertebrata</taxon>
        <taxon>Euteleostomi</taxon>
        <taxon>Mammalia</taxon>
        <taxon>Eutheria</taxon>
        <taxon>Laurasiatheria</taxon>
        <taxon>Artiodactyla</taxon>
        <taxon>Ruminantia</taxon>
        <taxon>Pecora</taxon>
        <taxon>Cervidae</taxon>
        <taxon>Cervinae</taxon>
        <taxon>Cervus</taxon>
    </lineage>
</organism>
<feature type="non-terminal residue" evidence="2">
    <location>
        <position position="211"/>
    </location>
</feature>
<evidence type="ECO:0000256" key="1">
    <source>
        <dbReference type="SAM" id="MobiDB-lite"/>
    </source>
</evidence>
<dbReference type="Proteomes" id="UP000242450">
    <property type="component" value="Chromosome 13"/>
</dbReference>
<sequence>LQVTIKGKVPYFIHYSAWNGVQKADSSSTWISICRSKENFKEPVSRGMQMPRCIQGAAPGKKPSAMQQINNEVKTKTNQLTRHLELEVVAAPLRHLSFVPREVLGLDSKEQSPPACGYQSANKKNFKEPVSRSMQRGTCMRGAAPGKRPGAMQQRSTEMKMKKKKLGTPLELEMASAPRRSRVDPTVENEETVMSRIAVKVTIPDQHKRWR</sequence>
<keyword evidence="3" id="KW-1185">Reference proteome</keyword>
<feature type="region of interest" description="Disordered" evidence="1">
    <location>
        <begin position="127"/>
        <end position="189"/>
    </location>
</feature>
<reference evidence="2 3" key="1">
    <citation type="journal article" date="2018" name="Mol. Genet. Genomics">
        <title>The red deer Cervus elaphus genome CerEla1.0: sequencing, annotating, genes, and chromosomes.</title>
        <authorList>
            <person name="Bana N.A."/>
            <person name="Nyiri A."/>
            <person name="Nagy J."/>
            <person name="Frank K."/>
            <person name="Nagy T."/>
            <person name="Steger V."/>
            <person name="Schiller M."/>
            <person name="Lakatos P."/>
            <person name="Sugar L."/>
            <person name="Horn P."/>
            <person name="Barta E."/>
            <person name="Orosz L."/>
        </authorList>
    </citation>
    <scope>NUCLEOTIDE SEQUENCE [LARGE SCALE GENOMIC DNA]</scope>
    <source>
        <strain evidence="2">Hungarian</strain>
    </source>
</reference>
<accession>A0A212CT19</accession>